<reference evidence="2" key="1">
    <citation type="journal article" date="2015" name="Nature">
        <title>Complex archaea that bridge the gap between prokaryotes and eukaryotes.</title>
        <authorList>
            <person name="Spang A."/>
            <person name="Saw J.H."/>
            <person name="Jorgensen S.L."/>
            <person name="Zaremba-Niedzwiedzka K."/>
            <person name="Martijn J."/>
            <person name="Lind A.E."/>
            <person name="van Eijk R."/>
            <person name="Schleper C."/>
            <person name="Guy L."/>
            <person name="Ettema T.J."/>
        </authorList>
    </citation>
    <scope>NUCLEOTIDE SEQUENCE</scope>
</reference>
<sequence>MRTRRIFILTSHTLLARGVESLLQSQRGLRVVGIETDPQQGIPRIRSLQPDVVITGSELGGPPSLAVVSAMFEASPGTTVIGLCAGDNLLHVYRDNQIKVARLEDLIQAIRQAGVSKSPRSEKATEADRR</sequence>
<evidence type="ECO:0000259" key="1">
    <source>
        <dbReference type="PROSITE" id="PS50110"/>
    </source>
</evidence>
<dbReference type="SUPFAM" id="SSF52172">
    <property type="entry name" value="CheY-like"/>
    <property type="match status" value="1"/>
</dbReference>
<dbReference type="EMBL" id="LAZR01012486">
    <property type="protein sequence ID" value="KKM26574.1"/>
    <property type="molecule type" value="Genomic_DNA"/>
</dbReference>
<feature type="domain" description="Response regulatory" evidence="1">
    <location>
        <begin position="5"/>
        <end position="114"/>
    </location>
</feature>
<dbReference type="InterPro" id="IPR011006">
    <property type="entry name" value="CheY-like_superfamily"/>
</dbReference>
<evidence type="ECO:0000313" key="2">
    <source>
        <dbReference type="EMBL" id="KKM26574.1"/>
    </source>
</evidence>
<dbReference type="GO" id="GO:0000160">
    <property type="term" value="P:phosphorelay signal transduction system"/>
    <property type="evidence" value="ECO:0007669"/>
    <property type="project" value="InterPro"/>
</dbReference>
<organism evidence="2">
    <name type="scientific">marine sediment metagenome</name>
    <dbReference type="NCBI Taxonomy" id="412755"/>
    <lineage>
        <taxon>unclassified sequences</taxon>
        <taxon>metagenomes</taxon>
        <taxon>ecological metagenomes</taxon>
    </lineage>
</organism>
<dbReference type="AlphaFoldDB" id="A0A0F9J2D0"/>
<dbReference type="InterPro" id="IPR001789">
    <property type="entry name" value="Sig_transdc_resp-reg_receiver"/>
</dbReference>
<name>A0A0F9J2D0_9ZZZZ</name>
<gene>
    <name evidence="2" type="ORF">LCGC14_1583380</name>
</gene>
<dbReference type="Gene3D" id="3.40.50.2300">
    <property type="match status" value="1"/>
</dbReference>
<comment type="caution">
    <text evidence="2">The sequence shown here is derived from an EMBL/GenBank/DDBJ whole genome shotgun (WGS) entry which is preliminary data.</text>
</comment>
<protein>
    <recommendedName>
        <fullName evidence="1">Response regulatory domain-containing protein</fullName>
    </recommendedName>
</protein>
<accession>A0A0F9J2D0</accession>
<proteinExistence type="predicted"/>
<dbReference type="PROSITE" id="PS50110">
    <property type="entry name" value="RESPONSE_REGULATORY"/>
    <property type="match status" value="1"/>
</dbReference>